<gene>
    <name evidence="5" type="ORF">GLIP_0471</name>
</gene>
<reference evidence="5 6" key="1">
    <citation type="journal article" date="2017" name="Antonie Van Leeuwenhoek">
        <title>Rhizobium rhizosphaerae sp. nov., a novel species isolated from rice rhizosphere.</title>
        <authorList>
            <person name="Zhao J.J."/>
            <person name="Zhang J."/>
            <person name="Zhang R.J."/>
            <person name="Zhang C.W."/>
            <person name="Yin H.Q."/>
            <person name="Zhang X.X."/>
        </authorList>
    </citation>
    <scope>NUCLEOTIDE SEQUENCE [LARGE SCALE GENOMIC DNA]</scope>
    <source>
        <strain evidence="5 6">E3</strain>
    </source>
</reference>
<feature type="chain" id="PRO_5003897104" description="Alpha-glucosidase" evidence="1">
    <location>
        <begin position="28"/>
        <end position="659"/>
    </location>
</feature>
<evidence type="ECO:0000259" key="4">
    <source>
        <dbReference type="Pfam" id="PF14509"/>
    </source>
</evidence>
<organism evidence="5 6">
    <name type="scientific">Aliiglaciecola lipolytica E3</name>
    <dbReference type="NCBI Taxonomy" id="1127673"/>
    <lineage>
        <taxon>Bacteria</taxon>
        <taxon>Pseudomonadati</taxon>
        <taxon>Pseudomonadota</taxon>
        <taxon>Gammaproteobacteria</taxon>
        <taxon>Alteromonadales</taxon>
        <taxon>Alteromonadaceae</taxon>
        <taxon>Aliiglaciecola</taxon>
    </lineage>
</organism>
<dbReference type="eggNOG" id="COG2361">
    <property type="taxonomic scope" value="Bacteria"/>
</dbReference>
<dbReference type="Proteomes" id="UP000006334">
    <property type="component" value="Unassembled WGS sequence"/>
</dbReference>
<dbReference type="InterPro" id="IPR029483">
    <property type="entry name" value="GH97_C"/>
</dbReference>
<proteinExistence type="predicted"/>
<dbReference type="Pfam" id="PF14508">
    <property type="entry name" value="GH97_N"/>
    <property type="match status" value="1"/>
</dbReference>
<dbReference type="InterPro" id="IPR014718">
    <property type="entry name" value="GH-type_carb-bd"/>
</dbReference>
<evidence type="ECO:0000259" key="3">
    <source>
        <dbReference type="Pfam" id="PF14508"/>
    </source>
</evidence>
<keyword evidence="6" id="KW-1185">Reference proteome</keyword>
<dbReference type="InterPro" id="IPR019563">
    <property type="entry name" value="GH97_catalytic"/>
</dbReference>
<dbReference type="InterPro" id="IPR017853">
    <property type="entry name" value="GH"/>
</dbReference>
<dbReference type="EMBL" id="BAEN01000014">
    <property type="protein sequence ID" value="GAC13117.1"/>
    <property type="molecule type" value="Genomic_DNA"/>
</dbReference>
<evidence type="ECO:0008006" key="7">
    <source>
        <dbReference type="Google" id="ProtNLM"/>
    </source>
</evidence>
<comment type="caution">
    <text evidence="5">The sequence shown here is derived from an EMBL/GenBank/DDBJ whole genome shotgun (WGS) entry which is preliminary data.</text>
</comment>
<accession>K6Y4C7</accession>
<feature type="signal peptide" evidence="1">
    <location>
        <begin position="1"/>
        <end position="27"/>
    </location>
</feature>
<keyword evidence="1" id="KW-0732">Signal</keyword>
<sequence length="659" mass="73728">MDSIVNRRCMSVLAMTCSLMLGLSSCAKDSEQYKSADQEHYSATSPDERIGLTVSWDTQTSPQYSVTFNNTSVLLPSNIDLFIKGEQKEEHDLVLLSQEEVDETYALPWGQFSHSRNQYTGVKFQLVNKITNEPLSVLEFRVFNDAVAFRHVFESIGESKNQILLEQTHFNFAQDASTWSYNGMKPNKHIKSIASSAAEQIMIPTAVFGEKLPAMAIQEASRFETEIMQLTTLSGRAELAVISQPLISNALPSSTAWRVLQIGDKAGDLLTSQSLINLSPANQIEDISWIKPGKSLWDWRVRGDQYGDHTYALDNESLHRMIDFAAKSNMQYVMIDANWYGPEHQAESDPFTEIDGLNIKDLINQANQKGIGFILYLNDKASVNYDLDKLFETWASWGAAGVKYGFMKLSGREKVLKTLNIVELAAKHKLLINFHDQPIVPSGLRRAWPNWLTREAVHAQADGLHTFTPSGFVEMAHVNALAGPLDMSNGFFKLNGLKESRKYVRSDVNSTVAGEVARALIIFSGLIIFPDSPEEYLRKPDLFEFFQHMPATWDESKVLSSNIEHHVVTARKTGEDWFVGAAINEEGGELPLQLDFLADNHIYTAKIYADTAQTHYLTNREAYAVRAIEVKKGDVIKMSLAPGGGQAIWLSPVSKGTKK</sequence>
<dbReference type="GO" id="GO:0030246">
    <property type="term" value="F:carbohydrate binding"/>
    <property type="evidence" value="ECO:0007669"/>
    <property type="project" value="InterPro"/>
</dbReference>
<feature type="domain" description="Glycosyl-hydrolase 97 C-terminal oligomerisation" evidence="4">
    <location>
        <begin position="552"/>
        <end position="650"/>
    </location>
</feature>
<dbReference type="Pfam" id="PF14509">
    <property type="entry name" value="GH97_C"/>
    <property type="match status" value="1"/>
</dbReference>
<dbReference type="InterPro" id="IPR029486">
    <property type="entry name" value="GH97_N"/>
</dbReference>
<evidence type="ECO:0000259" key="2">
    <source>
        <dbReference type="Pfam" id="PF10566"/>
    </source>
</evidence>
<dbReference type="PROSITE" id="PS51257">
    <property type="entry name" value="PROKAR_LIPOPROTEIN"/>
    <property type="match status" value="1"/>
</dbReference>
<dbReference type="SUPFAM" id="SSF51445">
    <property type="entry name" value="(Trans)glycosidases"/>
    <property type="match status" value="1"/>
</dbReference>
<dbReference type="Pfam" id="PF10566">
    <property type="entry name" value="Glyco_hydro_97"/>
    <property type="match status" value="1"/>
</dbReference>
<name>K6Y4C7_9ALTE</name>
<dbReference type="PANTHER" id="PTHR35803">
    <property type="entry name" value="GLUCAN 1,4-ALPHA-GLUCOSIDASE SUSB-RELATED"/>
    <property type="match status" value="1"/>
</dbReference>
<dbReference type="InterPro" id="IPR013785">
    <property type="entry name" value="Aldolase_TIM"/>
</dbReference>
<evidence type="ECO:0000313" key="5">
    <source>
        <dbReference type="EMBL" id="GAC13117.1"/>
    </source>
</evidence>
<dbReference type="STRING" id="1127673.GLIP_0471"/>
<dbReference type="Gene3D" id="2.70.98.10">
    <property type="match status" value="1"/>
</dbReference>
<dbReference type="Gene3D" id="3.20.20.70">
    <property type="entry name" value="Aldolase class I"/>
    <property type="match status" value="1"/>
</dbReference>
<protein>
    <recommendedName>
        <fullName evidence="7">Alpha-glucosidase</fullName>
    </recommendedName>
</protein>
<feature type="domain" description="Glycosyl-hydrolase 97 catalytic" evidence="2">
    <location>
        <begin position="308"/>
        <end position="457"/>
    </location>
</feature>
<evidence type="ECO:0000313" key="6">
    <source>
        <dbReference type="Proteomes" id="UP000006334"/>
    </source>
</evidence>
<evidence type="ECO:0000256" key="1">
    <source>
        <dbReference type="SAM" id="SignalP"/>
    </source>
</evidence>
<dbReference type="AlphaFoldDB" id="K6Y4C7"/>
<dbReference type="InterPro" id="IPR052720">
    <property type="entry name" value="Glycosyl_hydrolase_97"/>
</dbReference>
<feature type="domain" description="Glycosyl-hydrolase 97 N-terminal" evidence="3">
    <location>
        <begin position="44"/>
        <end position="279"/>
    </location>
</feature>